<keyword evidence="5 8" id="KW-0812">Transmembrane</keyword>
<keyword evidence="6 8" id="KW-1133">Transmembrane helix</keyword>
<feature type="transmembrane region" description="Helical" evidence="8">
    <location>
        <begin position="242"/>
        <end position="264"/>
    </location>
</feature>
<dbReference type="Pfam" id="PF00534">
    <property type="entry name" value="Glycos_transf_1"/>
    <property type="match status" value="1"/>
</dbReference>
<keyword evidence="12" id="KW-1185">Reference proteome</keyword>
<keyword evidence="7 8" id="KW-0472">Membrane</keyword>
<evidence type="ECO:0000256" key="4">
    <source>
        <dbReference type="ARBA" id="ARBA00022679"/>
    </source>
</evidence>
<sequence>MSGSGTRAHVWARTRFVASWGIAIALITVGLPRAVDISWHGVMPVLRGIHWPAALALVALWFVGLWVHSFVLTAAAPSLTHRRALTLNVTGSAVSNVLPLGGAAGVELNRRMMKAWGMEAQTFTGYTFLTNLWDVGAKLLLPVLGVLALARAGEVTSQLRTASLLAGVGFVCLAAFAATLLLSPRGAQAVGSIVETVLRSGLRLVGRDRELGLADALLEIRRECVGLVATGWLRMSLGISGYVALQALLLGACLHLTGGGNTWAEVLAAFAVERMLTIVPITPGGVGIADLGMVGVLLALGGDPASVTAAAVLYRAFVFAVEIPVGGGALGIWLLGQRRSARRRPDVVRHAEPARRIAHVTDVFLPRLGGIETHVDDLVRHQRALGLDAQVLTPPRGNDGDPDWVRRLSAVHARRVVSEYDVVHVHVSMVSPYGIAVARAAMSAGVPTLMTVHSMWVGAGAILRLAALAGLRRWPVVWSAVSGVAAETFGRSLHGVDVAVLPNAIDIDDWRSTPDGTPDAAPAPSDGPVTLVSVMRLMPRKRPLQLVRMFHRVRELAPESDVRLVIVGDGPLRRRVERYVRRHGLEQQVRLTGRIPRSQVIDELRAGSLYVAPAAKESFGIAALEARCAGLPVVAHRDSGVGEFVRDRVDGVLAADDVEMTIVLADLVRDSEQRERISAHNRRVPPAFDWADALERSQVLYRAAAERVSVGDDVKVAALPASLTDLADSLSGPIVGEA</sequence>
<feature type="domain" description="Glycosyl transferase family 1" evidence="9">
    <location>
        <begin position="525"/>
        <end position="682"/>
    </location>
</feature>
<feature type="transmembrane region" description="Helical" evidence="8">
    <location>
        <begin position="126"/>
        <end position="150"/>
    </location>
</feature>
<evidence type="ECO:0000256" key="1">
    <source>
        <dbReference type="ARBA" id="ARBA00004651"/>
    </source>
</evidence>
<dbReference type="PANTHER" id="PTHR45947">
    <property type="entry name" value="SULFOQUINOVOSYL TRANSFERASE SQD2"/>
    <property type="match status" value="1"/>
</dbReference>
<evidence type="ECO:0000256" key="3">
    <source>
        <dbReference type="ARBA" id="ARBA00022676"/>
    </source>
</evidence>
<dbReference type="InterPro" id="IPR028098">
    <property type="entry name" value="Glyco_trans_4-like_N"/>
</dbReference>
<comment type="caution">
    <text evidence="11">The sequence shown here is derived from an EMBL/GenBank/DDBJ whole genome shotgun (WGS) entry which is preliminary data.</text>
</comment>
<evidence type="ECO:0000256" key="6">
    <source>
        <dbReference type="ARBA" id="ARBA00022989"/>
    </source>
</evidence>
<evidence type="ECO:0000256" key="7">
    <source>
        <dbReference type="ARBA" id="ARBA00023136"/>
    </source>
</evidence>
<feature type="transmembrane region" description="Helical" evidence="8">
    <location>
        <begin position="84"/>
        <end position="106"/>
    </location>
</feature>
<dbReference type="PANTHER" id="PTHR45947:SF3">
    <property type="entry name" value="SULFOQUINOVOSYL TRANSFERASE SQD2"/>
    <property type="match status" value="1"/>
</dbReference>
<dbReference type="RefSeq" id="WP_344048568.1">
    <property type="nucleotide sequence ID" value="NZ_BAAAPB010000008.1"/>
</dbReference>
<feature type="transmembrane region" description="Helical" evidence="8">
    <location>
        <begin position="12"/>
        <end position="31"/>
    </location>
</feature>
<dbReference type="InterPro" id="IPR050194">
    <property type="entry name" value="Glycosyltransferase_grp1"/>
</dbReference>
<name>A0ABN2RYT8_9ACTN</name>
<evidence type="ECO:0000313" key="12">
    <source>
        <dbReference type="Proteomes" id="UP001500571"/>
    </source>
</evidence>
<dbReference type="Pfam" id="PF13439">
    <property type="entry name" value="Glyco_transf_4"/>
    <property type="match status" value="1"/>
</dbReference>
<evidence type="ECO:0000259" key="9">
    <source>
        <dbReference type="Pfam" id="PF00534"/>
    </source>
</evidence>
<evidence type="ECO:0000256" key="2">
    <source>
        <dbReference type="ARBA" id="ARBA00022475"/>
    </source>
</evidence>
<dbReference type="InterPro" id="IPR022791">
    <property type="entry name" value="L-PG_synthase/AglD"/>
</dbReference>
<keyword evidence="4" id="KW-0808">Transferase</keyword>
<feature type="transmembrane region" description="Helical" evidence="8">
    <location>
        <begin position="162"/>
        <end position="182"/>
    </location>
</feature>
<feature type="transmembrane region" description="Helical" evidence="8">
    <location>
        <begin position="51"/>
        <end position="72"/>
    </location>
</feature>
<proteinExistence type="predicted"/>
<evidence type="ECO:0000259" key="10">
    <source>
        <dbReference type="Pfam" id="PF13439"/>
    </source>
</evidence>
<gene>
    <name evidence="11" type="ORF">GCM10009798_43210</name>
</gene>
<evidence type="ECO:0000313" key="11">
    <source>
        <dbReference type="EMBL" id="GAA1977360.1"/>
    </source>
</evidence>
<keyword evidence="2" id="KW-1003">Cell membrane</keyword>
<protein>
    <recommendedName>
        <fullName evidence="13">Glycosyltransferase</fullName>
    </recommendedName>
</protein>
<feature type="transmembrane region" description="Helical" evidence="8">
    <location>
        <begin position="276"/>
        <end position="300"/>
    </location>
</feature>
<reference evidence="11 12" key="1">
    <citation type="journal article" date="2019" name="Int. J. Syst. Evol. Microbiol.">
        <title>The Global Catalogue of Microorganisms (GCM) 10K type strain sequencing project: providing services to taxonomists for standard genome sequencing and annotation.</title>
        <authorList>
            <consortium name="The Broad Institute Genomics Platform"/>
            <consortium name="The Broad Institute Genome Sequencing Center for Infectious Disease"/>
            <person name="Wu L."/>
            <person name="Ma J."/>
        </authorList>
    </citation>
    <scope>NUCLEOTIDE SEQUENCE [LARGE SCALE GENOMIC DNA]</scope>
    <source>
        <strain evidence="11 12">JCM 15309</strain>
    </source>
</reference>
<dbReference type="SUPFAM" id="SSF53756">
    <property type="entry name" value="UDP-Glycosyltransferase/glycogen phosphorylase"/>
    <property type="match status" value="1"/>
</dbReference>
<dbReference type="Gene3D" id="3.40.50.2000">
    <property type="entry name" value="Glycogen Phosphorylase B"/>
    <property type="match status" value="2"/>
</dbReference>
<dbReference type="EMBL" id="BAAAPB010000008">
    <property type="protein sequence ID" value="GAA1977360.1"/>
    <property type="molecule type" value="Genomic_DNA"/>
</dbReference>
<evidence type="ECO:0008006" key="13">
    <source>
        <dbReference type="Google" id="ProtNLM"/>
    </source>
</evidence>
<dbReference type="Pfam" id="PF03706">
    <property type="entry name" value="LPG_synthase_TM"/>
    <property type="match status" value="1"/>
</dbReference>
<comment type="subcellular location">
    <subcellularLocation>
        <location evidence="1">Cell membrane</location>
        <topology evidence="1">Multi-pass membrane protein</topology>
    </subcellularLocation>
</comment>
<keyword evidence="3" id="KW-0328">Glycosyltransferase</keyword>
<evidence type="ECO:0000256" key="5">
    <source>
        <dbReference type="ARBA" id="ARBA00022692"/>
    </source>
</evidence>
<evidence type="ECO:0000256" key="8">
    <source>
        <dbReference type="SAM" id="Phobius"/>
    </source>
</evidence>
<accession>A0ABN2RYT8</accession>
<dbReference type="CDD" id="cd03801">
    <property type="entry name" value="GT4_PimA-like"/>
    <property type="match status" value="1"/>
</dbReference>
<organism evidence="11 12">
    <name type="scientific">Nocardioides panacihumi</name>
    <dbReference type="NCBI Taxonomy" id="400774"/>
    <lineage>
        <taxon>Bacteria</taxon>
        <taxon>Bacillati</taxon>
        <taxon>Actinomycetota</taxon>
        <taxon>Actinomycetes</taxon>
        <taxon>Propionibacteriales</taxon>
        <taxon>Nocardioidaceae</taxon>
        <taxon>Nocardioides</taxon>
    </lineage>
</organism>
<feature type="transmembrane region" description="Helical" evidence="8">
    <location>
        <begin position="312"/>
        <end position="335"/>
    </location>
</feature>
<dbReference type="InterPro" id="IPR001296">
    <property type="entry name" value="Glyco_trans_1"/>
</dbReference>
<dbReference type="Proteomes" id="UP001500571">
    <property type="component" value="Unassembled WGS sequence"/>
</dbReference>
<feature type="domain" description="Glycosyltransferase subfamily 4-like N-terminal" evidence="10">
    <location>
        <begin position="369"/>
        <end position="508"/>
    </location>
</feature>